<dbReference type="InterPro" id="IPR000845">
    <property type="entry name" value="Nucleoside_phosphorylase_d"/>
</dbReference>
<dbReference type="PIRSF" id="PIRSF000477">
    <property type="entry name" value="PurNPase"/>
    <property type="match status" value="1"/>
</dbReference>
<evidence type="ECO:0000256" key="12">
    <source>
        <dbReference type="ARBA" id="ARBA00023970"/>
    </source>
</evidence>
<evidence type="ECO:0000256" key="5">
    <source>
        <dbReference type="ARBA" id="ARBA00013834"/>
    </source>
</evidence>
<evidence type="ECO:0000256" key="1">
    <source>
        <dbReference type="ARBA" id="ARBA00005058"/>
    </source>
</evidence>
<dbReference type="FunFam" id="3.40.50.1580:FF:000004">
    <property type="entry name" value="Purine nucleoside phosphorylase"/>
    <property type="match status" value="1"/>
</dbReference>
<dbReference type="Pfam" id="PF01048">
    <property type="entry name" value="PNP_UDP_1"/>
    <property type="match status" value="1"/>
</dbReference>
<comment type="function">
    <text evidence="13">The purine nucleoside phosphorylases catalyze the phosphorolytic breakdown of the N-glycosidic bond in the beta-(deoxy)ribonucleoside molecules, with the formation of the corresponding free purine bases and pentose-1-phosphate.</text>
</comment>
<keyword evidence="6 13" id="KW-0328">Glycosyltransferase</keyword>
<feature type="binding site" evidence="14">
    <location>
        <position position="232"/>
    </location>
    <ligand>
        <name>a purine D-ribonucleoside</name>
        <dbReference type="ChEBI" id="CHEBI:142355"/>
    </ligand>
</feature>
<feature type="binding site" evidence="14">
    <location>
        <position position="58"/>
    </location>
    <ligand>
        <name>phosphate</name>
        <dbReference type="ChEBI" id="CHEBI:43474"/>
    </ligand>
</feature>
<dbReference type="NCBIfam" id="TIGR01700">
    <property type="entry name" value="PNPH"/>
    <property type="match status" value="1"/>
</dbReference>
<comment type="catalytic activity">
    <reaction evidence="11">
        <text>2'-deoxyinosine + phosphate = 2-deoxy-alpha-D-ribose 1-phosphate + hypoxanthine</text>
        <dbReference type="Rhea" id="RHEA:27750"/>
        <dbReference type="ChEBI" id="CHEBI:17368"/>
        <dbReference type="ChEBI" id="CHEBI:28997"/>
        <dbReference type="ChEBI" id="CHEBI:43474"/>
        <dbReference type="ChEBI" id="CHEBI:57259"/>
        <dbReference type="EC" id="2.4.2.1"/>
    </reaction>
</comment>
<evidence type="ECO:0000256" key="3">
    <source>
        <dbReference type="ARBA" id="ARBA00011233"/>
    </source>
</evidence>
<comment type="catalytic activity">
    <reaction evidence="12">
        <text>guanosine + phosphate = alpha-D-ribose 1-phosphate + guanine</text>
        <dbReference type="Rhea" id="RHEA:13233"/>
        <dbReference type="ChEBI" id="CHEBI:16235"/>
        <dbReference type="ChEBI" id="CHEBI:16750"/>
        <dbReference type="ChEBI" id="CHEBI:43474"/>
        <dbReference type="ChEBI" id="CHEBI:57720"/>
        <dbReference type="EC" id="2.4.2.1"/>
    </reaction>
</comment>
<evidence type="ECO:0000313" key="17">
    <source>
        <dbReference type="Proteomes" id="UP001154078"/>
    </source>
</evidence>
<sequence length="319" mass="35627">MPEIIKTNLTNGNGVQKQRSTSFNEEENKISYESLQETSKYLTDRVKFTPKIGIICGSGMGGYWKAGSLADALEDKIEFPYEDIPHFPRSTVEGHVGKLVFGHLSGVPIVCMQGRFHYYEGYPLWKCAMPVRVMKLIGVDYLIATNAAGGLNPTYNIGDIMLVKDHINLMGFAGNNPLQGPNDDRFGIRFPPMNQAYDRQLMKDALQVAKDMGISDIVHEGVYTCLGGPNFETVAELKMLKMLGVDAVGMSTVHEVITARHCQMTVFTFSLITNCCVTDYDTYELPNHEEVMDVGKMRQGILKDFVKTVVLNISKKYVK</sequence>
<protein>
    <recommendedName>
        <fullName evidence="5 13">Purine nucleoside phosphorylase</fullName>
        <ecNumber evidence="4 13">2.4.2.1</ecNumber>
    </recommendedName>
    <alternativeName>
        <fullName evidence="13">Inosine-guanosine phosphorylase</fullName>
    </alternativeName>
</protein>
<comment type="subunit">
    <text evidence="3">Homotrimer.</text>
</comment>
<evidence type="ECO:0000256" key="13">
    <source>
        <dbReference type="PIRNR" id="PIRNR000477"/>
    </source>
</evidence>
<name>A0A9P0FBD5_BRAAE</name>
<comment type="similarity">
    <text evidence="2 13">Belongs to the PNP/MTAP phosphorylase family.</text>
</comment>
<evidence type="ECO:0000256" key="9">
    <source>
        <dbReference type="ARBA" id="ARBA00023918"/>
    </source>
</evidence>
<evidence type="ECO:0000256" key="10">
    <source>
        <dbReference type="ARBA" id="ARBA00023929"/>
    </source>
</evidence>
<dbReference type="NCBIfam" id="NF006054">
    <property type="entry name" value="PRK08202.1"/>
    <property type="match status" value="1"/>
</dbReference>
<dbReference type="PANTHER" id="PTHR11904:SF9">
    <property type="entry name" value="PURINE NUCLEOSIDE PHOSPHORYLASE-RELATED"/>
    <property type="match status" value="1"/>
</dbReference>
<dbReference type="SUPFAM" id="SSF53167">
    <property type="entry name" value="Purine and uridine phosphorylases"/>
    <property type="match status" value="1"/>
</dbReference>
<dbReference type="GO" id="GO:0006166">
    <property type="term" value="P:purine ribonucleoside salvage"/>
    <property type="evidence" value="ECO:0007669"/>
    <property type="project" value="UniProtKB-KW"/>
</dbReference>
<evidence type="ECO:0000256" key="2">
    <source>
        <dbReference type="ARBA" id="ARBA00006751"/>
    </source>
</evidence>
<evidence type="ECO:0000256" key="11">
    <source>
        <dbReference type="ARBA" id="ARBA00023950"/>
    </source>
</evidence>
<dbReference type="GO" id="GO:0004731">
    <property type="term" value="F:purine-nucleoside phosphorylase activity"/>
    <property type="evidence" value="ECO:0007669"/>
    <property type="project" value="UniProtKB-EC"/>
</dbReference>
<comment type="catalytic activity">
    <reaction evidence="9">
        <text>inosine + phosphate = alpha-D-ribose 1-phosphate + hypoxanthine</text>
        <dbReference type="Rhea" id="RHEA:27646"/>
        <dbReference type="ChEBI" id="CHEBI:17368"/>
        <dbReference type="ChEBI" id="CHEBI:17596"/>
        <dbReference type="ChEBI" id="CHEBI:43474"/>
        <dbReference type="ChEBI" id="CHEBI:57720"/>
        <dbReference type="EC" id="2.4.2.1"/>
    </reaction>
</comment>
<keyword evidence="8" id="KW-0660">Purine salvage</keyword>
<evidence type="ECO:0000256" key="14">
    <source>
        <dbReference type="PIRSR" id="PIRSR000477-2"/>
    </source>
</evidence>
<proteinExistence type="inferred from homology"/>
<evidence type="ECO:0000256" key="6">
    <source>
        <dbReference type="ARBA" id="ARBA00022676"/>
    </source>
</evidence>
<dbReference type="OrthoDB" id="10261782at2759"/>
<dbReference type="CDD" id="cd09009">
    <property type="entry name" value="PNP-EcPNPII_like"/>
    <property type="match status" value="1"/>
</dbReference>
<feature type="binding site" evidence="14">
    <location>
        <begin position="115"/>
        <end position="117"/>
    </location>
    <ligand>
        <name>phosphate</name>
        <dbReference type="ChEBI" id="CHEBI:43474"/>
    </ligand>
</feature>
<accession>A0A9P0FBD5</accession>
<evidence type="ECO:0000313" key="16">
    <source>
        <dbReference type="EMBL" id="CAH0546931.1"/>
    </source>
</evidence>
<comment type="pathway">
    <text evidence="1 13">Purine metabolism; purine nucleoside salvage.</text>
</comment>
<gene>
    <name evidence="16" type="ORF">MELIAE_LOCUS1006</name>
</gene>
<evidence type="ECO:0000259" key="15">
    <source>
        <dbReference type="Pfam" id="PF01048"/>
    </source>
</evidence>
<dbReference type="EC" id="2.4.2.1" evidence="4 13"/>
<reference evidence="16" key="1">
    <citation type="submission" date="2021-12" db="EMBL/GenBank/DDBJ databases">
        <authorList>
            <person name="King R."/>
        </authorList>
    </citation>
    <scope>NUCLEOTIDE SEQUENCE</scope>
</reference>
<feature type="domain" description="Nucleoside phosphorylase" evidence="15">
    <location>
        <begin position="51"/>
        <end position="309"/>
    </location>
</feature>
<dbReference type="PANTHER" id="PTHR11904">
    <property type="entry name" value="METHYLTHIOADENOSINE/PURINE NUCLEOSIDE PHOSPHORYLASE"/>
    <property type="match status" value="1"/>
</dbReference>
<dbReference type="PROSITE" id="PS01240">
    <property type="entry name" value="PNP_MTAP_2"/>
    <property type="match status" value="1"/>
</dbReference>
<dbReference type="AlphaFoldDB" id="A0A9P0FBD5"/>
<organism evidence="16 17">
    <name type="scientific">Brassicogethes aeneus</name>
    <name type="common">Rape pollen beetle</name>
    <name type="synonym">Meligethes aeneus</name>
    <dbReference type="NCBI Taxonomy" id="1431903"/>
    <lineage>
        <taxon>Eukaryota</taxon>
        <taxon>Metazoa</taxon>
        <taxon>Ecdysozoa</taxon>
        <taxon>Arthropoda</taxon>
        <taxon>Hexapoda</taxon>
        <taxon>Insecta</taxon>
        <taxon>Pterygota</taxon>
        <taxon>Neoptera</taxon>
        <taxon>Endopterygota</taxon>
        <taxon>Coleoptera</taxon>
        <taxon>Polyphaga</taxon>
        <taxon>Cucujiformia</taxon>
        <taxon>Nitidulidae</taxon>
        <taxon>Meligethinae</taxon>
        <taxon>Brassicogethes</taxon>
    </lineage>
</organism>
<dbReference type="Gene3D" id="3.40.50.1580">
    <property type="entry name" value="Nucleoside phosphorylase domain"/>
    <property type="match status" value="1"/>
</dbReference>
<keyword evidence="7 13" id="KW-0808">Transferase</keyword>
<feature type="binding site" evidence="14">
    <location>
        <position position="274"/>
    </location>
    <ligand>
        <name>a purine D-ribonucleoside</name>
        <dbReference type="ChEBI" id="CHEBI:142355"/>
    </ligand>
</feature>
<dbReference type="GO" id="GO:0005737">
    <property type="term" value="C:cytoplasm"/>
    <property type="evidence" value="ECO:0007669"/>
    <property type="project" value="TreeGrafter"/>
</dbReference>
<feature type="binding site" evidence="14">
    <location>
        <position position="147"/>
    </location>
    <ligand>
        <name>phosphate</name>
        <dbReference type="ChEBI" id="CHEBI:43474"/>
    </ligand>
</feature>
<dbReference type="NCBIfam" id="TIGR01697">
    <property type="entry name" value="PNPH-PUNA-XAPA"/>
    <property type="match status" value="1"/>
</dbReference>
<comment type="catalytic activity">
    <reaction evidence="10">
        <text>2'-deoxyguanosine + phosphate = 2-deoxy-alpha-D-ribose 1-phosphate + guanine</text>
        <dbReference type="Rhea" id="RHEA:27738"/>
        <dbReference type="ChEBI" id="CHEBI:16235"/>
        <dbReference type="ChEBI" id="CHEBI:17172"/>
        <dbReference type="ChEBI" id="CHEBI:43474"/>
        <dbReference type="ChEBI" id="CHEBI:57259"/>
        <dbReference type="EC" id="2.4.2.1"/>
    </reaction>
</comment>
<evidence type="ECO:0000256" key="4">
    <source>
        <dbReference type="ARBA" id="ARBA00011886"/>
    </source>
</evidence>
<dbReference type="InterPro" id="IPR018099">
    <property type="entry name" value="Purine_phosphorylase-2_CS"/>
</dbReference>
<evidence type="ECO:0000256" key="7">
    <source>
        <dbReference type="ARBA" id="ARBA00022679"/>
    </source>
</evidence>
<dbReference type="InterPro" id="IPR011268">
    <property type="entry name" value="Purine_phosphorylase"/>
</dbReference>
<evidence type="ECO:0000256" key="8">
    <source>
        <dbReference type="ARBA" id="ARBA00022726"/>
    </source>
</evidence>
<dbReference type="InterPro" id="IPR011270">
    <property type="entry name" value="Pur_Nuc_Pase_Ino/Guo-sp"/>
</dbReference>
<dbReference type="EMBL" id="OV121132">
    <property type="protein sequence ID" value="CAH0546931.1"/>
    <property type="molecule type" value="Genomic_DNA"/>
</dbReference>
<dbReference type="Proteomes" id="UP001154078">
    <property type="component" value="Chromosome 1"/>
</dbReference>
<dbReference type="InterPro" id="IPR035994">
    <property type="entry name" value="Nucleoside_phosphorylase_sf"/>
</dbReference>
<feature type="binding site" evidence="14">
    <location>
        <position position="95"/>
    </location>
    <ligand>
        <name>phosphate</name>
        <dbReference type="ChEBI" id="CHEBI:43474"/>
    </ligand>
</feature>
<keyword evidence="17" id="KW-1185">Reference proteome</keyword>
<feature type="binding site" evidence="14">
    <location>
        <position position="251"/>
    </location>
    <ligand>
        <name>phosphate</name>
        <dbReference type="ChEBI" id="CHEBI:43474"/>
    </ligand>
</feature>